<dbReference type="Pfam" id="PF20329">
    <property type="entry name" value="DUF6624"/>
    <property type="match status" value="1"/>
</dbReference>
<gene>
    <name evidence="1" type="ORF">J2T60_002335</name>
</gene>
<dbReference type="EMBL" id="JALJYF010000002">
    <property type="protein sequence ID" value="MCP1728335.1"/>
    <property type="molecule type" value="Genomic_DNA"/>
</dbReference>
<reference evidence="1 2" key="1">
    <citation type="submission" date="2022-03" db="EMBL/GenBank/DDBJ databases">
        <title>Genomic Encyclopedia of Type Strains, Phase III (KMG-III): the genomes of soil and plant-associated and newly described type strains.</title>
        <authorList>
            <person name="Whitman W."/>
        </authorList>
    </citation>
    <scope>NUCLEOTIDE SEQUENCE [LARGE SCALE GENOMIC DNA]</scope>
    <source>
        <strain evidence="1 2">BSker1</strain>
    </source>
</reference>
<organism evidence="1 2">
    <name type="scientific">Natronospira proteinivora</name>
    <dbReference type="NCBI Taxonomy" id="1807133"/>
    <lineage>
        <taxon>Bacteria</taxon>
        <taxon>Pseudomonadati</taxon>
        <taxon>Pseudomonadota</taxon>
        <taxon>Gammaproteobacteria</taxon>
        <taxon>Natronospirales</taxon>
        <taxon>Natronospiraceae</taxon>
        <taxon>Natronospira</taxon>
    </lineage>
</organism>
<accession>A0ABT1GBM8</accession>
<proteinExistence type="predicted"/>
<sequence length="126" mass="14249">MGEQGAEAAWLIALHGDMNPEFQELAARYMREAVTEGEVESRRYAGLVDRAKRNRGKAQKFGTFYERVDGELQFYEIKDVDVVDKRRQAIGLPPLVCELCGNEVRSAVLVNGERRLNQPDCGNCEE</sequence>
<evidence type="ECO:0000313" key="1">
    <source>
        <dbReference type="EMBL" id="MCP1728335.1"/>
    </source>
</evidence>
<protein>
    <submittedName>
        <fullName evidence="1">Uncharacterized protein</fullName>
    </submittedName>
</protein>
<comment type="caution">
    <text evidence="1">The sequence shown here is derived from an EMBL/GenBank/DDBJ whole genome shotgun (WGS) entry which is preliminary data.</text>
</comment>
<evidence type="ECO:0000313" key="2">
    <source>
        <dbReference type="Proteomes" id="UP001523550"/>
    </source>
</evidence>
<dbReference type="Proteomes" id="UP001523550">
    <property type="component" value="Unassembled WGS sequence"/>
</dbReference>
<dbReference type="InterPro" id="IPR046732">
    <property type="entry name" value="DUF6624"/>
</dbReference>
<keyword evidence="2" id="KW-1185">Reference proteome</keyword>
<name>A0ABT1GBM8_9GAMM</name>